<accession>A0A5A8C7X0</accession>
<name>A0A5A8C7X0_CAFRO</name>
<evidence type="ECO:0000313" key="3">
    <source>
        <dbReference type="Proteomes" id="UP000325113"/>
    </source>
</evidence>
<gene>
    <name evidence="2" type="ORF">FNF31_07358</name>
</gene>
<sequence length="380" mass="39432">MEDMASLREAAIRSVAAVEARVAKAERSLNTPHLDELLARAAGPDPVDATPGNAISVLLAAVPRLEGRLDAAASRASLDELAARVRAEAAVAHDALDSSKASKTTVAALEQAVSSARRRVDGLDAAMARKADISVLAEVEAAAAVVAEEDARLRGLRTDLDALQGRVQAAEAGLRAELERGEQTATILEGVSTGLADKTSADRTAELQRALSALQRDLAATRAQAHVEAEAARAGTARLAASVQSQLDTAQAAAAAMAPRVDDIEARLSDLAPKGEAWPTQRGEALEDAVAALRAALDTRATKASVEASGTSIAQLKATLRRHEARLAIAMDFVDWYAAKGDALEHNERVIHARLGKLADEGARQAAAASAAREAFAGAV</sequence>
<comment type="caution">
    <text evidence="2">The sequence shown here is derived from an EMBL/GenBank/DDBJ whole genome shotgun (WGS) entry which is preliminary data.</text>
</comment>
<evidence type="ECO:0000256" key="1">
    <source>
        <dbReference type="SAM" id="Coils"/>
    </source>
</evidence>
<dbReference type="Proteomes" id="UP000325113">
    <property type="component" value="Unassembled WGS sequence"/>
</dbReference>
<feature type="coiled-coil region" evidence="1">
    <location>
        <begin position="106"/>
        <end position="180"/>
    </location>
</feature>
<keyword evidence="1" id="KW-0175">Coiled coil</keyword>
<dbReference type="EMBL" id="VLTM01000145">
    <property type="protein sequence ID" value="KAA0148639.1"/>
    <property type="molecule type" value="Genomic_DNA"/>
</dbReference>
<organism evidence="2 3">
    <name type="scientific">Cafeteria roenbergensis</name>
    <name type="common">Marine flagellate</name>
    <dbReference type="NCBI Taxonomy" id="33653"/>
    <lineage>
        <taxon>Eukaryota</taxon>
        <taxon>Sar</taxon>
        <taxon>Stramenopiles</taxon>
        <taxon>Bigyra</taxon>
        <taxon>Opalozoa</taxon>
        <taxon>Bicosoecida</taxon>
        <taxon>Cafeteriaceae</taxon>
        <taxon>Cafeteria</taxon>
    </lineage>
</organism>
<reference evidence="2 3" key="1">
    <citation type="submission" date="2019-07" db="EMBL/GenBank/DDBJ databases">
        <title>Genomes of Cafeteria roenbergensis.</title>
        <authorList>
            <person name="Fischer M.G."/>
            <person name="Hackl T."/>
            <person name="Roman M."/>
        </authorList>
    </citation>
    <scope>NUCLEOTIDE SEQUENCE [LARGE SCALE GENOMIC DNA]</scope>
    <source>
        <strain evidence="2 3">Cflag</strain>
    </source>
</reference>
<evidence type="ECO:0000313" key="2">
    <source>
        <dbReference type="EMBL" id="KAA0148639.1"/>
    </source>
</evidence>
<dbReference type="AlphaFoldDB" id="A0A5A8C7X0"/>
<protein>
    <submittedName>
        <fullName evidence="2">Uncharacterized protein</fullName>
    </submittedName>
</protein>
<proteinExistence type="predicted"/>